<proteinExistence type="predicted"/>
<feature type="domain" description="Penicillin-binding protein dimerisation" evidence="3">
    <location>
        <begin position="34"/>
        <end position="181"/>
    </location>
</feature>
<evidence type="ECO:0000256" key="1">
    <source>
        <dbReference type="ARBA" id="ARBA00004370"/>
    </source>
</evidence>
<dbReference type="Gene3D" id="3.90.1310.10">
    <property type="entry name" value="Penicillin-binding protein 2a (Domain 2)"/>
    <property type="match status" value="1"/>
</dbReference>
<dbReference type="InterPro" id="IPR005311">
    <property type="entry name" value="PBP_dimer"/>
</dbReference>
<keyword evidence="2" id="KW-0472">Membrane</keyword>
<dbReference type="PANTHER" id="PTHR30627">
    <property type="entry name" value="PEPTIDOGLYCAN D,D-TRANSPEPTIDASE"/>
    <property type="match status" value="1"/>
</dbReference>
<feature type="non-terminal residue" evidence="4">
    <location>
        <position position="195"/>
    </location>
</feature>
<dbReference type="GO" id="GO:0008658">
    <property type="term" value="F:penicillin binding"/>
    <property type="evidence" value="ECO:0007669"/>
    <property type="project" value="InterPro"/>
</dbReference>
<reference evidence="4" key="1">
    <citation type="submission" date="2018-05" db="EMBL/GenBank/DDBJ databases">
        <authorList>
            <person name="Lanie J.A."/>
            <person name="Ng W.-L."/>
            <person name="Kazmierczak K.M."/>
            <person name="Andrzejewski T.M."/>
            <person name="Davidsen T.M."/>
            <person name="Wayne K.J."/>
            <person name="Tettelin H."/>
            <person name="Glass J.I."/>
            <person name="Rusch D."/>
            <person name="Podicherti R."/>
            <person name="Tsui H.-C.T."/>
            <person name="Winkler M.E."/>
        </authorList>
    </citation>
    <scope>NUCLEOTIDE SEQUENCE</scope>
</reference>
<protein>
    <recommendedName>
        <fullName evidence="3">Penicillin-binding protein dimerisation domain-containing protein</fullName>
    </recommendedName>
</protein>
<sequence length="195" mass="21660">MTLLLGRALQLQVLDNGRLQAEGRARQLGTLAVKPVRGRILDRRGEVLAISTPVDSIWADPRILASSNTDLAPLTETLGLSPGQVQKLLQRHAGKKFVYLRRHLSPATARTVLGLNLPGIYTQREYHRYYPAGPNAGHVLGFTDIDDHGQEGIEHAFDRHLSGVDGEKRVLRDARRRVIEDVDSVKPVYHGQDLV</sequence>
<accession>A0A382FW27</accession>
<comment type="subcellular location">
    <subcellularLocation>
        <location evidence="1">Membrane</location>
    </subcellularLocation>
</comment>
<organism evidence="4">
    <name type="scientific">marine metagenome</name>
    <dbReference type="NCBI Taxonomy" id="408172"/>
    <lineage>
        <taxon>unclassified sequences</taxon>
        <taxon>metagenomes</taxon>
        <taxon>ecological metagenomes</taxon>
    </lineage>
</organism>
<evidence type="ECO:0000313" key="4">
    <source>
        <dbReference type="EMBL" id="SVB66473.1"/>
    </source>
</evidence>
<dbReference type="AlphaFoldDB" id="A0A382FW27"/>
<evidence type="ECO:0000259" key="3">
    <source>
        <dbReference type="Pfam" id="PF03717"/>
    </source>
</evidence>
<name>A0A382FW27_9ZZZZ</name>
<dbReference type="GO" id="GO:0005886">
    <property type="term" value="C:plasma membrane"/>
    <property type="evidence" value="ECO:0007669"/>
    <property type="project" value="TreeGrafter"/>
</dbReference>
<dbReference type="Pfam" id="PF03717">
    <property type="entry name" value="PBP_dimer"/>
    <property type="match status" value="1"/>
</dbReference>
<dbReference type="GO" id="GO:0071555">
    <property type="term" value="P:cell wall organization"/>
    <property type="evidence" value="ECO:0007669"/>
    <property type="project" value="TreeGrafter"/>
</dbReference>
<dbReference type="PANTHER" id="PTHR30627:SF1">
    <property type="entry name" value="PEPTIDOGLYCAN D,D-TRANSPEPTIDASE FTSI"/>
    <property type="match status" value="1"/>
</dbReference>
<dbReference type="InterPro" id="IPR036138">
    <property type="entry name" value="PBP_dimer_sf"/>
</dbReference>
<evidence type="ECO:0000256" key="2">
    <source>
        <dbReference type="ARBA" id="ARBA00023136"/>
    </source>
</evidence>
<dbReference type="InterPro" id="IPR050515">
    <property type="entry name" value="Beta-lactam/transpept"/>
</dbReference>
<dbReference type="EMBL" id="UINC01051843">
    <property type="protein sequence ID" value="SVB66473.1"/>
    <property type="molecule type" value="Genomic_DNA"/>
</dbReference>
<gene>
    <name evidence="4" type="ORF">METZ01_LOCUS219327</name>
</gene>
<dbReference type="SUPFAM" id="SSF56519">
    <property type="entry name" value="Penicillin binding protein dimerisation domain"/>
    <property type="match status" value="1"/>
</dbReference>